<name>A0A4P9Y855_9FUNG</name>
<gene>
    <name evidence="1" type="ORF">BJ684DRAFT_14390</name>
</gene>
<accession>A0A4P9Y855</accession>
<protein>
    <submittedName>
        <fullName evidence="1">60s ribosomal protein l31</fullName>
    </submittedName>
</protein>
<dbReference type="AlphaFoldDB" id="A0A4P9Y855"/>
<dbReference type="GO" id="GO:0005762">
    <property type="term" value="C:mitochondrial large ribosomal subunit"/>
    <property type="evidence" value="ECO:0007669"/>
    <property type="project" value="TreeGrafter"/>
</dbReference>
<dbReference type="PANTHER" id="PTHR28271:SF1">
    <property type="entry name" value="LARGE RIBOSOMAL SUBUNIT PROTEIN ML60"/>
    <property type="match status" value="1"/>
</dbReference>
<dbReference type="GO" id="GO:0003735">
    <property type="term" value="F:structural constituent of ribosome"/>
    <property type="evidence" value="ECO:0007669"/>
    <property type="project" value="TreeGrafter"/>
</dbReference>
<dbReference type="Pfam" id="PF09784">
    <property type="entry name" value="L31"/>
    <property type="match status" value="1"/>
</dbReference>
<keyword evidence="2" id="KW-1185">Reference proteome</keyword>
<dbReference type="PANTHER" id="PTHR28271">
    <property type="entry name" value="54S RIBOSOMAL PROTEIN L31, MITOCHONDRIAL"/>
    <property type="match status" value="1"/>
</dbReference>
<evidence type="ECO:0000313" key="2">
    <source>
        <dbReference type="Proteomes" id="UP000267251"/>
    </source>
</evidence>
<dbReference type="Proteomes" id="UP000267251">
    <property type="component" value="Unassembled WGS sequence"/>
</dbReference>
<organism evidence="1 2">
    <name type="scientific">Piptocephalis cylindrospora</name>
    <dbReference type="NCBI Taxonomy" id="1907219"/>
    <lineage>
        <taxon>Eukaryota</taxon>
        <taxon>Fungi</taxon>
        <taxon>Fungi incertae sedis</taxon>
        <taxon>Zoopagomycota</taxon>
        <taxon>Zoopagomycotina</taxon>
        <taxon>Zoopagomycetes</taxon>
        <taxon>Zoopagales</taxon>
        <taxon>Piptocephalidaceae</taxon>
        <taxon>Piptocephalis</taxon>
    </lineage>
</organism>
<dbReference type="EMBL" id="KZ987738">
    <property type="protein sequence ID" value="RKP15346.1"/>
    <property type="molecule type" value="Genomic_DNA"/>
</dbReference>
<keyword evidence="1" id="KW-0687">Ribonucleoprotein</keyword>
<proteinExistence type="predicted"/>
<keyword evidence="1" id="KW-0689">Ribosomal protein</keyword>
<sequence>MLGAFRPSLTSFSGLLWKTPWRMSQTRKRNARKRLKEVDGVIDTLMNSGIRCRALTPFREYPREADLSAKEKYSVFAKNMAASGGRKSLHKVPHYTKIHLTRRSPDGF</sequence>
<dbReference type="InterPro" id="IPR016340">
    <property type="entry name" value="Ribosomal_mL60"/>
</dbReference>
<dbReference type="OrthoDB" id="2332379at2759"/>
<evidence type="ECO:0000313" key="1">
    <source>
        <dbReference type="EMBL" id="RKP15346.1"/>
    </source>
</evidence>
<reference evidence="2" key="1">
    <citation type="journal article" date="2018" name="Nat. Microbiol.">
        <title>Leveraging single-cell genomics to expand the fungal tree of life.</title>
        <authorList>
            <person name="Ahrendt S.R."/>
            <person name="Quandt C.A."/>
            <person name="Ciobanu D."/>
            <person name="Clum A."/>
            <person name="Salamov A."/>
            <person name="Andreopoulos B."/>
            <person name="Cheng J.F."/>
            <person name="Woyke T."/>
            <person name="Pelin A."/>
            <person name="Henrissat B."/>
            <person name="Reynolds N.K."/>
            <person name="Benny G.L."/>
            <person name="Smith M.E."/>
            <person name="James T.Y."/>
            <person name="Grigoriev I.V."/>
        </authorList>
    </citation>
    <scope>NUCLEOTIDE SEQUENCE [LARGE SCALE GENOMIC DNA]</scope>
</reference>